<proteinExistence type="predicted"/>
<evidence type="ECO:0000313" key="1">
    <source>
        <dbReference type="EMBL" id="KAI0296751.1"/>
    </source>
</evidence>
<sequence length="190" mass="21480">MSFTHPSISQNEGKFTSPTFIWYMEVSTLTAGIHASNRGHPTFIPNSNLSLPLLAKANHAFFSEVDCGYDATITPLAYEKAEAALSKLKTTDRELRCYLEPYAVWHTKRRLGHSAFGYIAYGVARTKLDYLKDFRRTDLPGIPKEEEMYRELHDTQVPNTPRMSLAGNAPPSPEHADILSIYTQRARTQD</sequence>
<comment type="caution">
    <text evidence="1">The sequence shown here is derived from an EMBL/GenBank/DDBJ whole genome shotgun (WGS) entry which is preliminary data.</text>
</comment>
<dbReference type="Proteomes" id="UP001203297">
    <property type="component" value="Unassembled WGS sequence"/>
</dbReference>
<protein>
    <submittedName>
        <fullName evidence="1">Uncharacterized protein</fullName>
    </submittedName>
</protein>
<dbReference type="EMBL" id="WTXG01000046">
    <property type="protein sequence ID" value="KAI0296751.1"/>
    <property type="molecule type" value="Genomic_DNA"/>
</dbReference>
<keyword evidence="2" id="KW-1185">Reference proteome</keyword>
<dbReference type="AlphaFoldDB" id="A0AAD4QIV4"/>
<gene>
    <name evidence="1" type="ORF">B0F90DRAFT_1819850</name>
</gene>
<name>A0AAD4QIV4_9AGAM</name>
<evidence type="ECO:0000313" key="2">
    <source>
        <dbReference type="Proteomes" id="UP001203297"/>
    </source>
</evidence>
<accession>A0AAD4QIV4</accession>
<reference evidence="1" key="1">
    <citation type="journal article" date="2022" name="New Phytol.">
        <title>Evolutionary transition to the ectomycorrhizal habit in the genomes of a hyperdiverse lineage of mushroom-forming fungi.</title>
        <authorList>
            <person name="Looney B."/>
            <person name="Miyauchi S."/>
            <person name="Morin E."/>
            <person name="Drula E."/>
            <person name="Courty P.E."/>
            <person name="Kohler A."/>
            <person name="Kuo A."/>
            <person name="LaButti K."/>
            <person name="Pangilinan J."/>
            <person name="Lipzen A."/>
            <person name="Riley R."/>
            <person name="Andreopoulos W."/>
            <person name="He G."/>
            <person name="Johnson J."/>
            <person name="Nolan M."/>
            <person name="Tritt A."/>
            <person name="Barry K.W."/>
            <person name="Grigoriev I.V."/>
            <person name="Nagy L.G."/>
            <person name="Hibbett D."/>
            <person name="Henrissat B."/>
            <person name="Matheny P.B."/>
            <person name="Labbe J."/>
            <person name="Martin F.M."/>
        </authorList>
    </citation>
    <scope>NUCLEOTIDE SEQUENCE</scope>
    <source>
        <strain evidence="1">BPL690</strain>
    </source>
</reference>
<organism evidence="1 2">
    <name type="scientific">Multifurca ochricompacta</name>
    <dbReference type="NCBI Taxonomy" id="376703"/>
    <lineage>
        <taxon>Eukaryota</taxon>
        <taxon>Fungi</taxon>
        <taxon>Dikarya</taxon>
        <taxon>Basidiomycota</taxon>
        <taxon>Agaricomycotina</taxon>
        <taxon>Agaricomycetes</taxon>
        <taxon>Russulales</taxon>
        <taxon>Russulaceae</taxon>
        <taxon>Multifurca</taxon>
    </lineage>
</organism>